<evidence type="ECO:0000313" key="2">
    <source>
        <dbReference type="EMBL" id="KAF6744554.1"/>
    </source>
</evidence>
<dbReference type="AlphaFoldDB" id="A0A8H6HCU3"/>
<feature type="non-terminal residue" evidence="2">
    <location>
        <position position="1"/>
    </location>
</feature>
<protein>
    <recommendedName>
        <fullName evidence="4">Transmembrane protein</fullName>
    </recommendedName>
</protein>
<keyword evidence="3" id="KW-1185">Reference proteome</keyword>
<feature type="non-terminal residue" evidence="2">
    <location>
        <position position="165"/>
    </location>
</feature>
<dbReference type="EMBL" id="JACGCI010000118">
    <property type="protein sequence ID" value="KAF6744554.1"/>
    <property type="molecule type" value="Genomic_DNA"/>
</dbReference>
<organism evidence="2 3">
    <name type="scientific">Ephemerocybe angulata</name>
    <dbReference type="NCBI Taxonomy" id="980116"/>
    <lineage>
        <taxon>Eukaryota</taxon>
        <taxon>Fungi</taxon>
        <taxon>Dikarya</taxon>
        <taxon>Basidiomycota</taxon>
        <taxon>Agaricomycotina</taxon>
        <taxon>Agaricomycetes</taxon>
        <taxon>Agaricomycetidae</taxon>
        <taxon>Agaricales</taxon>
        <taxon>Agaricineae</taxon>
        <taxon>Psathyrellaceae</taxon>
        <taxon>Ephemerocybe</taxon>
    </lineage>
</organism>
<dbReference type="Proteomes" id="UP000521943">
    <property type="component" value="Unassembled WGS sequence"/>
</dbReference>
<keyword evidence="1" id="KW-0472">Membrane</keyword>
<accession>A0A8H6HCU3</accession>
<evidence type="ECO:0008006" key="4">
    <source>
        <dbReference type="Google" id="ProtNLM"/>
    </source>
</evidence>
<feature type="transmembrane region" description="Helical" evidence="1">
    <location>
        <begin position="110"/>
        <end position="133"/>
    </location>
</feature>
<evidence type="ECO:0000256" key="1">
    <source>
        <dbReference type="SAM" id="Phobius"/>
    </source>
</evidence>
<comment type="caution">
    <text evidence="2">The sequence shown here is derived from an EMBL/GenBank/DDBJ whole genome shotgun (WGS) entry which is preliminary data.</text>
</comment>
<keyword evidence="1" id="KW-1133">Transmembrane helix</keyword>
<gene>
    <name evidence="2" type="ORF">DFP72DRAFT_1093642</name>
</gene>
<keyword evidence="1" id="KW-0812">Transmembrane</keyword>
<reference evidence="2 3" key="1">
    <citation type="submission" date="2020-07" db="EMBL/GenBank/DDBJ databases">
        <title>Comparative genomics of pyrophilous fungi reveals a link between fire events and developmental genes.</title>
        <authorList>
            <consortium name="DOE Joint Genome Institute"/>
            <person name="Steindorff A.S."/>
            <person name="Carver A."/>
            <person name="Calhoun S."/>
            <person name="Stillman K."/>
            <person name="Liu H."/>
            <person name="Lipzen A."/>
            <person name="Pangilinan J."/>
            <person name="Labutti K."/>
            <person name="Bruns T.D."/>
            <person name="Grigoriev I.V."/>
        </authorList>
    </citation>
    <scope>NUCLEOTIDE SEQUENCE [LARGE SCALE GENOMIC DNA]</scope>
    <source>
        <strain evidence="2 3">CBS 144469</strain>
    </source>
</reference>
<name>A0A8H6HCU3_9AGAR</name>
<evidence type="ECO:0000313" key="3">
    <source>
        <dbReference type="Proteomes" id="UP000521943"/>
    </source>
</evidence>
<sequence>LCHPTCAQSVVSDSGRLPLSPCFRVIWQSGRFSRCVCSLRSTDSPPLFVFLPPPMLQRPAPIEPTRYVPPPGRCALETALCLECRPLETSTARSMLVRARRFRSLAHFSWCFRVFLLHLIYLLFGVCSLYFGAPSLFCPFVWTVRSGSRSCTFPYRARSSNTRLF</sequence>
<proteinExistence type="predicted"/>